<accession>A0ABP7QX08</accession>
<organism evidence="2 3">
    <name type="scientific">Mucilaginibacter dorajii</name>
    <dbReference type="NCBI Taxonomy" id="692994"/>
    <lineage>
        <taxon>Bacteria</taxon>
        <taxon>Pseudomonadati</taxon>
        <taxon>Bacteroidota</taxon>
        <taxon>Sphingobacteriia</taxon>
        <taxon>Sphingobacteriales</taxon>
        <taxon>Sphingobacteriaceae</taxon>
        <taxon>Mucilaginibacter</taxon>
    </lineage>
</organism>
<dbReference type="EMBL" id="BAAAZC010000031">
    <property type="protein sequence ID" value="GAA3989334.1"/>
    <property type="molecule type" value="Genomic_DNA"/>
</dbReference>
<proteinExistence type="predicted"/>
<evidence type="ECO:0000313" key="3">
    <source>
        <dbReference type="Proteomes" id="UP001500742"/>
    </source>
</evidence>
<comment type="caution">
    <text evidence="2">The sequence shown here is derived from an EMBL/GenBank/DDBJ whole genome shotgun (WGS) entry which is preliminary data.</text>
</comment>
<evidence type="ECO:0000313" key="2">
    <source>
        <dbReference type="EMBL" id="GAA3989334.1"/>
    </source>
</evidence>
<reference evidence="3" key="1">
    <citation type="journal article" date="2019" name="Int. J. Syst. Evol. Microbiol.">
        <title>The Global Catalogue of Microorganisms (GCM) 10K type strain sequencing project: providing services to taxonomists for standard genome sequencing and annotation.</title>
        <authorList>
            <consortium name="The Broad Institute Genomics Platform"/>
            <consortium name="The Broad Institute Genome Sequencing Center for Infectious Disease"/>
            <person name="Wu L."/>
            <person name="Ma J."/>
        </authorList>
    </citation>
    <scope>NUCLEOTIDE SEQUENCE [LARGE SCALE GENOMIC DNA]</scope>
    <source>
        <strain evidence="3">JCM 16601</strain>
    </source>
</reference>
<evidence type="ECO:0000259" key="1">
    <source>
        <dbReference type="PROSITE" id="PS50978"/>
    </source>
</evidence>
<dbReference type="InterPro" id="IPR006635">
    <property type="entry name" value="NEAT_dom"/>
</dbReference>
<keyword evidence="3" id="KW-1185">Reference proteome</keyword>
<dbReference type="PROSITE" id="PS50978">
    <property type="entry name" value="NEAT"/>
    <property type="match status" value="1"/>
</dbReference>
<feature type="domain" description="NEAT" evidence="1">
    <location>
        <begin position="1"/>
        <end position="60"/>
    </location>
</feature>
<gene>
    <name evidence="2" type="ORF">GCM10022210_48180</name>
</gene>
<protein>
    <recommendedName>
        <fullName evidence="1">NEAT domain-containing protein</fullName>
    </recommendedName>
</protein>
<sequence length="60" mass="6898">MVKNDKNYVLVCLKNMADLFTWYDPVVSNTEYTSSYFASSAVTDNEDFSRGNRPECFEIA</sequence>
<dbReference type="Proteomes" id="UP001500742">
    <property type="component" value="Unassembled WGS sequence"/>
</dbReference>
<name>A0ABP7QX08_9SPHI</name>